<proteinExistence type="predicted"/>
<dbReference type="AlphaFoldDB" id="A0AAD2G2E5"/>
<comment type="caution">
    <text evidence="3">The sequence shown here is derived from an EMBL/GenBank/DDBJ whole genome shotgun (WGS) entry which is preliminary data.</text>
</comment>
<feature type="region of interest" description="Disordered" evidence="1">
    <location>
        <begin position="652"/>
        <end position="673"/>
    </location>
</feature>
<name>A0AAD2G2E5_9STRA</name>
<feature type="compositionally biased region" description="Basic and acidic residues" evidence="1">
    <location>
        <begin position="652"/>
        <end position="663"/>
    </location>
</feature>
<dbReference type="EMBL" id="CAKOGP040002058">
    <property type="protein sequence ID" value="CAJ1960314.1"/>
    <property type="molecule type" value="Genomic_DNA"/>
</dbReference>
<keyword evidence="2" id="KW-1133">Transmembrane helix</keyword>
<keyword evidence="4" id="KW-1185">Reference proteome</keyword>
<protein>
    <submittedName>
        <fullName evidence="3">Uncharacterized protein</fullName>
    </submittedName>
</protein>
<evidence type="ECO:0000313" key="3">
    <source>
        <dbReference type="EMBL" id="CAJ1960314.1"/>
    </source>
</evidence>
<evidence type="ECO:0000256" key="1">
    <source>
        <dbReference type="SAM" id="MobiDB-lite"/>
    </source>
</evidence>
<keyword evidence="2" id="KW-0812">Transmembrane</keyword>
<gene>
    <name evidence="3" type="ORF">CYCCA115_LOCUS18669</name>
</gene>
<feature type="transmembrane region" description="Helical" evidence="2">
    <location>
        <begin position="45"/>
        <end position="62"/>
    </location>
</feature>
<sequence>MVIRIPVKRDVLEMETEDLLVNAEYGEAGATSGNDDSGRKRNVKIVALIVLAVLVAVFVLQIDSTVSEDVMEGSEEVMHKDMHGSSFGGINNVASPGGAKAASKLAGVAYEDIIVPVSNVGHATPSLNEANIRNLVGHYMHDEHRSPYSSHLYDKPKEFLDEQQEKYLSKMKRVREEWGAWNFRDPSTKKRTAANFEKAPYKDLNATKFPESSWQVDEEYNQEFLKEAKALVNRMKNAIYAEYGWPVKPDMTQEEKEKHNELWKIHVGSVESSSHPSPQTGIAALTSAGMDGLVRKLLHAMMTHDDFYVVLAGHSAAAGHGNDFMQNRIMAFHKIMEPIFDKLGMRLISRNMAMGGVGTLQFSLAGGDLYGEADIFEWDSAMTEKGPSVDLFNKQAILSGERVPLIMTEDRFYYNIIEETGGSAYMGQYATDNTPIFPQTTLENVKTIPYAAQWYDQSEEKYNSICWEPRSDFTPETKQSEHPGSQVSWHPGNRHMTWQGRRLALVVLQGLTLALEKWETETRSKGYPLAESHWHVGKEYQAIRDNLRKHVSTPKLNDDNEDIRSDCENVFPWIPRICRVQMHGFGMWSPRVLNDFDLLKLIHPAPNGYVPDYPQSNLYNGFDLMPLSQALPDNEVDVHAVAIATTDPAPNDLDHDWIDDENKLSGNSESPPTRRLLKQASEAAMNFRSETAMEDVRRKMPKIGRRRLVEDSGIIPGRGWEVHGWDPVKQFCDGSAQSECSRTPGNDCLLYGANDKHMDVAGSSMSGWLVFTVPRVQEGIIMIRMEWWCFMSGGPHMANGWTEVNDGKTTDTTPYNVTGPDNQRRLHSFEPLARPDTRKLKPTFEQTVPTDLEMDWAINGTINTMKYDEWKDYSVEKVKNVAIWPLLNDLEMAEKKWDGAPVEVAIRFRSELKPNLPFCISHVYYA</sequence>
<evidence type="ECO:0000256" key="2">
    <source>
        <dbReference type="SAM" id="Phobius"/>
    </source>
</evidence>
<reference evidence="3" key="1">
    <citation type="submission" date="2023-08" db="EMBL/GenBank/DDBJ databases">
        <authorList>
            <person name="Audoor S."/>
            <person name="Bilcke G."/>
        </authorList>
    </citation>
    <scope>NUCLEOTIDE SEQUENCE</scope>
</reference>
<accession>A0AAD2G2E5</accession>
<organism evidence="3 4">
    <name type="scientific">Cylindrotheca closterium</name>
    <dbReference type="NCBI Taxonomy" id="2856"/>
    <lineage>
        <taxon>Eukaryota</taxon>
        <taxon>Sar</taxon>
        <taxon>Stramenopiles</taxon>
        <taxon>Ochrophyta</taxon>
        <taxon>Bacillariophyta</taxon>
        <taxon>Bacillariophyceae</taxon>
        <taxon>Bacillariophycidae</taxon>
        <taxon>Bacillariales</taxon>
        <taxon>Bacillariaceae</taxon>
        <taxon>Cylindrotheca</taxon>
    </lineage>
</organism>
<evidence type="ECO:0000313" key="4">
    <source>
        <dbReference type="Proteomes" id="UP001295423"/>
    </source>
</evidence>
<keyword evidence="2" id="KW-0472">Membrane</keyword>
<dbReference type="Proteomes" id="UP001295423">
    <property type="component" value="Unassembled WGS sequence"/>
</dbReference>